<dbReference type="EMBL" id="CP011950">
    <property type="protein sequence ID" value="AKU09845.1"/>
    <property type="molecule type" value="Genomic_DNA"/>
</dbReference>
<reference evidence="2" key="1">
    <citation type="journal article" date="2015" name="J. Biotechnol.">
        <title>Complete genome sequence of Haloferax gibbonsii strain ARA6, a potential producer of polyhydroxyalkanoates and halocins isolated from Araruama, Rio de Janeiro, Brasil.</title>
        <authorList>
            <person name="Pinto L.H."/>
            <person name="D'Alincourt Carvalho-Assef A.P."/>
            <person name="Vieira R.P."/>
            <person name="Clementino M.M."/>
            <person name="Albano R.M."/>
        </authorList>
    </citation>
    <scope>NUCLEOTIDE SEQUENCE [LARGE SCALE GENOMIC DNA]</scope>
    <source>
        <strain evidence="2">ARA6</strain>
        <plasmid evidence="2">Plasmid pHG3</plasmid>
    </source>
</reference>
<evidence type="ECO:0000313" key="1">
    <source>
        <dbReference type="EMBL" id="AKU09845.1"/>
    </source>
</evidence>
<proteinExistence type="predicted"/>
<evidence type="ECO:0000313" key="2">
    <source>
        <dbReference type="Proteomes" id="UP000066124"/>
    </source>
</evidence>
<protein>
    <submittedName>
        <fullName evidence="1">Uncharacterized protein</fullName>
    </submittedName>
</protein>
<gene>
    <name evidence="1" type="ORF">ABY42_18695</name>
</gene>
<keyword evidence="1" id="KW-0614">Plasmid</keyword>
<sequence length="62" mass="7143">MRLSESVCSESDGDDPVRMFPMNFSCPERANYSLARPSDASNLLWSIWHLESNFELLISQDF</sequence>
<accession>A0A0K1IZX1</accession>
<name>A0A0K1IZX1_HALGI</name>
<geneLocation type="plasmid" evidence="1 2">
    <name>pHG3</name>
</geneLocation>
<organism evidence="1 2">
    <name type="scientific">Haloferax gibbonsii</name>
    <dbReference type="NCBI Taxonomy" id="35746"/>
    <lineage>
        <taxon>Archaea</taxon>
        <taxon>Methanobacteriati</taxon>
        <taxon>Methanobacteriota</taxon>
        <taxon>Stenosarchaea group</taxon>
        <taxon>Halobacteria</taxon>
        <taxon>Halobacteriales</taxon>
        <taxon>Haloferacaceae</taxon>
        <taxon>Haloferax</taxon>
    </lineage>
</organism>
<dbReference type="KEGG" id="hgi:ABY42_18695"/>
<dbReference type="AlphaFoldDB" id="A0A0K1IZX1"/>
<dbReference type="Proteomes" id="UP000066124">
    <property type="component" value="Plasmid pHG3"/>
</dbReference>